<proteinExistence type="predicted"/>
<feature type="compositionally biased region" description="Basic and acidic residues" evidence="1">
    <location>
        <begin position="422"/>
        <end position="431"/>
    </location>
</feature>
<organism evidence="2 3">
    <name type="scientific">Xenopus laevis</name>
    <name type="common">African clawed frog</name>
    <dbReference type="NCBI Taxonomy" id="8355"/>
    <lineage>
        <taxon>Eukaryota</taxon>
        <taxon>Metazoa</taxon>
        <taxon>Chordata</taxon>
        <taxon>Craniata</taxon>
        <taxon>Vertebrata</taxon>
        <taxon>Euteleostomi</taxon>
        <taxon>Amphibia</taxon>
        <taxon>Batrachia</taxon>
        <taxon>Anura</taxon>
        <taxon>Pipoidea</taxon>
        <taxon>Pipidae</taxon>
        <taxon>Xenopodinae</taxon>
        <taxon>Xenopus</taxon>
        <taxon>Xenopus</taxon>
    </lineage>
</organism>
<feature type="compositionally biased region" description="Polar residues" evidence="1">
    <location>
        <begin position="452"/>
        <end position="475"/>
    </location>
</feature>
<feature type="compositionally biased region" description="Polar residues" evidence="1">
    <location>
        <begin position="396"/>
        <end position="405"/>
    </location>
</feature>
<feature type="region of interest" description="Disordered" evidence="1">
    <location>
        <begin position="276"/>
        <end position="475"/>
    </location>
</feature>
<evidence type="ECO:0000313" key="2">
    <source>
        <dbReference type="Proteomes" id="UP000186698"/>
    </source>
</evidence>
<feature type="compositionally biased region" description="Basic and acidic residues" evidence="1">
    <location>
        <begin position="313"/>
        <end position="322"/>
    </location>
</feature>
<dbReference type="AlphaFoldDB" id="A0A8J1LSJ1"/>
<protein>
    <submittedName>
        <fullName evidence="3">Uncharacterized protein LOC108701735</fullName>
    </submittedName>
</protein>
<name>A0A8J1LSJ1_XENLA</name>
<dbReference type="KEGG" id="xla:108701735"/>
<feature type="region of interest" description="Disordered" evidence="1">
    <location>
        <begin position="95"/>
        <end position="124"/>
    </location>
</feature>
<evidence type="ECO:0000313" key="3">
    <source>
        <dbReference type="RefSeq" id="XP_041432254.1"/>
    </source>
</evidence>
<feature type="compositionally biased region" description="Polar residues" evidence="1">
    <location>
        <begin position="412"/>
        <end position="421"/>
    </location>
</feature>
<dbReference type="RefSeq" id="XP_041432254.1">
    <property type="nucleotide sequence ID" value="XM_041576320.1"/>
</dbReference>
<dbReference type="GeneID" id="108701735"/>
<keyword evidence="2" id="KW-1185">Reference proteome</keyword>
<feature type="compositionally biased region" description="Polar residues" evidence="1">
    <location>
        <begin position="340"/>
        <end position="365"/>
    </location>
</feature>
<accession>A0A8J1LSJ1</accession>
<dbReference type="Proteomes" id="UP000186698">
    <property type="component" value="Chromosome 9_10L"/>
</dbReference>
<reference evidence="3" key="1">
    <citation type="submission" date="2025-08" db="UniProtKB">
        <authorList>
            <consortium name="RefSeq"/>
        </authorList>
    </citation>
    <scope>IDENTIFICATION</scope>
    <source>
        <strain evidence="3">J_2021</strain>
        <tissue evidence="3">Erythrocytes</tissue>
    </source>
</reference>
<feature type="compositionally biased region" description="Polar residues" evidence="1">
    <location>
        <begin position="376"/>
        <end position="387"/>
    </location>
</feature>
<gene>
    <name evidence="3" type="primary">LOC108701735</name>
</gene>
<feature type="compositionally biased region" description="Basic and acidic residues" evidence="1">
    <location>
        <begin position="366"/>
        <end position="375"/>
    </location>
</feature>
<feature type="compositionally biased region" description="Polar residues" evidence="1">
    <location>
        <begin position="432"/>
        <end position="443"/>
    </location>
</feature>
<sequence length="475" mass="52505">MDPIYNEAQKLFLCKENVIVVLDDLVDNSDSKKNDIVKSQPKINEYSCDLLLISEKKKQAFITGGSDLQLKEKPLSDLRAKLNYIKKIMDADIEDNTGNAEGKGRKETTTAQTNQINPDEENNTNKNEGVWSFFCCFKRNEVLNQSNKQEHLVKTFTTESRGQNVYTTNAPGATGLPSEANVTHVHGMGPDENPSTNLANCVEQGMETDTIPTATVSSQIREQEKDDAKIFTTNATTHTPLPFKIMWESQADKTSMYHGKEIGTDSDNSLLLSQNEEQEKKNDTPTITNHSQVDPPSETSNPFSPTNMGQKQEQGRGADKNKTATSVSSENEEQEKKNDTPTITNLSQVDPPSETTNPFSPNNVDQKQEQGKGADKNQTATSLSSQNEEQEKKNDTPTITNLSQVNPPPETSNPFSPTNVEQKQEQGKGADKNQTATSLSSQNKEQEKKNDTPTITNLSQVNPPSETSNPFSQPM</sequence>
<feature type="compositionally biased region" description="Polar residues" evidence="1">
    <location>
        <begin position="284"/>
        <end position="312"/>
    </location>
</feature>
<evidence type="ECO:0000256" key="1">
    <source>
        <dbReference type="SAM" id="MobiDB-lite"/>
    </source>
</evidence>